<dbReference type="VEuPathDB" id="FungiDB:RhiirA1_388930"/>
<gene>
    <name evidence="1" type="ORF">RhiirA1_388930</name>
</gene>
<feature type="non-terminal residue" evidence="1">
    <location>
        <position position="200"/>
    </location>
</feature>
<protein>
    <submittedName>
        <fullName evidence="1">Uncharacterized protein</fullName>
    </submittedName>
</protein>
<organism evidence="1 2">
    <name type="scientific">Rhizophagus irregularis</name>
    <dbReference type="NCBI Taxonomy" id="588596"/>
    <lineage>
        <taxon>Eukaryota</taxon>
        <taxon>Fungi</taxon>
        <taxon>Fungi incertae sedis</taxon>
        <taxon>Mucoromycota</taxon>
        <taxon>Glomeromycotina</taxon>
        <taxon>Glomeromycetes</taxon>
        <taxon>Glomerales</taxon>
        <taxon>Glomeraceae</taxon>
        <taxon>Rhizophagus</taxon>
    </lineage>
</organism>
<name>A0A2N0SCU9_9GLOM</name>
<evidence type="ECO:0000313" key="2">
    <source>
        <dbReference type="Proteomes" id="UP000232688"/>
    </source>
</evidence>
<dbReference type="VEuPathDB" id="FungiDB:RhiirFUN_014479"/>
<dbReference type="AlphaFoldDB" id="A0A2N0SCU9"/>
<evidence type="ECO:0000313" key="1">
    <source>
        <dbReference type="EMBL" id="PKC73389.1"/>
    </source>
</evidence>
<reference evidence="1 2" key="1">
    <citation type="submission" date="2017-10" db="EMBL/GenBank/DDBJ databases">
        <title>Extensive intraspecific genome diversity in a model arbuscular mycorrhizal fungus.</title>
        <authorList>
            <person name="Chen E.C.H."/>
            <person name="Morin E."/>
            <person name="Baudet D."/>
            <person name="Noel J."/>
            <person name="Ndikumana S."/>
            <person name="Charron P."/>
            <person name="St-Onge C."/>
            <person name="Giorgi J."/>
            <person name="Grigoriev I.V."/>
            <person name="Roux C."/>
            <person name="Martin F.M."/>
            <person name="Corradi N."/>
        </authorList>
    </citation>
    <scope>NUCLEOTIDE SEQUENCE [LARGE SCALE GENOMIC DNA]</scope>
    <source>
        <strain evidence="1 2">A1</strain>
    </source>
</reference>
<dbReference type="Proteomes" id="UP000232688">
    <property type="component" value="Unassembled WGS sequence"/>
</dbReference>
<dbReference type="EMBL" id="LLXH01000087">
    <property type="protein sequence ID" value="PKC73389.1"/>
    <property type="molecule type" value="Genomic_DNA"/>
</dbReference>
<proteinExistence type="predicted"/>
<reference evidence="1 2" key="2">
    <citation type="submission" date="2017-10" db="EMBL/GenBank/DDBJ databases">
        <title>Genome analyses suggest a sexual origin of heterokaryosis in a supposedly ancient asexual fungus.</title>
        <authorList>
            <person name="Corradi N."/>
            <person name="Sedzielewska K."/>
            <person name="Noel J."/>
            <person name="Charron P."/>
            <person name="Farinelli L."/>
            <person name="Marton T."/>
            <person name="Kruger M."/>
            <person name="Pelin A."/>
            <person name="Brachmann A."/>
            <person name="Corradi N."/>
        </authorList>
    </citation>
    <scope>NUCLEOTIDE SEQUENCE [LARGE SCALE GENOMIC DNA]</scope>
    <source>
        <strain evidence="1 2">A1</strain>
    </source>
</reference>
<accession>A0A2N0SCU9</accession>
<sequence>MSNNNNTKNSITDLIKPKKKYVYPCHCVLCKGAEVDPRTQEKHTRDKILWRSDDDDLRRNQINAIAARKQNKPHIILVEKNLTGASLTKKRKRDDNQQISPIENSADSSIPNAFLSPIMSSCLVTLKNPQPDTTLDNMVNDASKSKSSYFHDLEPNNENNNEYDDNIWEMEYDDDINNILYRNLENLSDVELIWIRYKFH</sequence>
<comment type="caution">
    <text evidence="1">The sequence shown here is derived from an EMBL/GenBank/DDBJ whole genome shotgun (WGS) entry which is preliminary data.</text>
</comment>